<dbReference type="AlphaFoldDB" id="A0AAU9JQE8"/>
<feature type="compositionally biased region" description="Polar residues" evidence="4">
    <location>
        <begin position="126"/>
        <end position="140"/>
    </location>
</feature>
<evidence type="ECO:0000256" key="2">
    <source>
        <dbReference type="ARBA" id="ARBA00022771"/>
    </source>
</evidence>
<dbReference type="InterPro" id="IPR017907">
    <property type="entry name" value="Znf_RING_CS"/>
</dbReference>
<comment type="caution">
    <text evidence="5">The sequence shown here is derived from an EMBL/GenBank/DDBJ whole genome shotgun (WGS) entry which is preliminary data.</text>
</comment>
<dbReference type="SUPFAM" id="SSF57850">
    <property type="entry name" value="RING/U-box"/>
    <property type="match status" value="1"/>
</dbReference>
<dbReference type="EMBL" id="CAJZBQ010000044">
    <property type="protein sequence ID" value="CAG9327801.1"/>
    <property type="molecule type" value="Genomic_DNA"/>
</dbReference>
<gene>
    <name evidence="5" type="ORF">BSTOLATCC_MIC44429</name>
</gene>
<proteinExistence type="predicted"/>
<dbReference type="Gene3D" id="3.30.40.10">
    <property type="entry name" value="Zinc/RING finger domain, C3HC4 (zinc finger)"/>
    <property type="match status" value="1"/>
</dbReference>
<evidence type="ECO:0008006" key="7">
    <source>
        <dbReference type="Google" id="ProtNLM"/>
    </source>
</evidence>
<dbReference type="PROSITE" id="PS00518">
    <property type="entry name" value="ZF_RING_1"/>
    <property type="match status" value="1"/>
</dbReference>
<protein>
    <recommendedName>
        <fullName evidence="7">RING-type domain-containing protein</fullName>
    </recommendedName>
</protein>
<sequence length="140" mass="16076">MAEEEKTSWWNRSIRSINNFARRSADSISDAARTGFNNTARAFDYIGDRVMNNGKCHMCKKEADINIPCGHELCSKCLKFYLESFGKSISELESVHCYICSEPIPLEFLKNNFTELEESNPDRQTDSQLPNQQRANIEDI</sequence>
<accession>A0AAU9JQE8</accession>
<reference evidence="5" key="1">
    <citation type="submission" date="2021-09" db="EMBL/GenBank/DDBJ databases">
        <authorList>
            <consortium name="AG Swart"/>
            <person name="Singh M."/>
            <person name="Singh A."/>
            <person name="Seah K."/>
            <person name="Emmerich C."/>
        </authorList>
    </citation>
    <scope>NUCLEOTIDE SEQUENCE</scope>
    <source>
        <strain evidence="5">ATCC30299</strain>
    </source>
</reference>
<keyword evidence="3" id="KW-0862">Zinc</keyword>
<dbReference type="InterPro" id="IPR013083">
    <property type="entry name" value="Znf_RING/FYVE/PHD"/>
</dbReference>
<name>A0AAU9JQE8_9CILI</name>
<evidence type="ECO:0000256" key="4">
    <source>
        <dbReference type="SAM" id="MobiDB-lite"/>
    </source>
</evidence>
<evidence type="ECO:0000256" key="3">
    <source>
        <dbReference type="ARBA" id="ARBA00022833"/>
    </source>
</evidence>
<dbReference type="GO" id="GO:0008270">
    <property type="term" value="F:zinc ion binding"/>
    <property type="evidence" value="ECO:0007669"/>
    <property type="project" value="UniProtKB-KW"/>
</dbReference>
<dbReference type="Proteomes" id="UP001162131">
    <property type="component" value="Unassembled WGS sequence"/>
</dbReference>
<feature type="region of interest" description="Disordered" evidence="4">
    <location>
        <begin position="118"/>
        <end position="140"/>
    </location>
</feature>
<keyword evidence="1" id="KW-0479">Metal-binding</keyword>
<organism evidence="5 6">
    <name type="scientific">Blepharisma stoltei</name>
    <dbReference type="NCBI Taxonomy" id="1481888"/>
    <lineage>
        <taxon>Eukaryota</taxon>
        <taxon>Sar</taxon>
        <taxon>Alveolata</taxon>
        <taxon>Ciliophora</taxon>
        <taxon>Postciliodesmatophora</taxon>
        <taxon>Heterotrichea</taxon>
        <taxon>Heterotrichida</taxon>
        <taxon>Blepharismidae</taxon>
        <taxon>Blepharisma</taxon>
    </lineage>
</organism>
<evidence type="ECO:0000256" key="1">
    <source>
        <dbReference type="ARBA" id="ARBA00022723"/>
    </source>
</evidence>
<keyword evidence="6" id="KW-1185">Reference proteome</keyword>
<evidence type="ECO:0000313" key="5">
    <source>
        <dbReference type="EMBL" id="CAG9327801.1"/>
    </source>
</evidence>
<evidence type="ECO:0000313" key="6">
    <source>
        <dbReference type="Proteomes" id="UP001162131"/>
    </source>
</evidence>
<keyword evidence="2" id="KW-0863">Zinc-finger</keyword>